<organism evidence="2 3">
    <name type="scientific">Lasius niger</name>
    <name type="common">Black garden ant</name>
    <dbReference type="NCBI Taxonomy" id="67767"/>
    <lineage>
        <taxon>Eukaryota</taxon>
        <taxon>Metazoa</taxon>
        <taxon>Ecdysozoa</taxon>
        <taxon>Arthropoda</taxon>
        <taxon>Hexapoda</taxon>
        <taxon>Insecta</taxon>
        <taxon>Pterygota</taxon>
        <taxon>Neoptera</taxon>
        <taxon>Endopterygota</taxon>
        <taxon>Hymenoptera</taxon>
        <taxon>Apocrita</taxon>
        <taxon>Aculeata</taxon>
        <taxon>Formicoidea</taxon>
        <taxon>Formicidae</taxon>
        <taxon>Formicinae</taxon>
        <taxon>Lasius</taxon>
        <taxon>Lasius</taxon>
    </lineage>
</organism>
<gene>
    <name evidence="2" type="ORF">RF55_16681</name>
</gene>
<feature type="compositionally biased region" description="Low complexity" evidence="1">
    <location>
        <begin position="23"/>
        <end position="37"/>
    </location>
</feature>
<keyword evidence="3" id="KW-1185">Reference proteome</keyword>
<dbReference type="Proteomes" id="UP000036403">
    <property type="component" value="Unassembled WGS sequence"/>
</dbReference>
<feature type="compositionally biased region" description="Polar residues" evidence="1">
    <location>
        <begin position="46"/>
        <end position="59"/>
    </location>
</feature>
<proteinExistence type="predicted"/>
<sequence length="178" mass="19530">MCCFKLREHLELHRDIEIPPEISSMGKSSSSRSMSLGSKKDVKDIPTSSGVPQAGSSKSSDTEVRDVDHDRDSRMEKGLKRKLSHLDQPDSSHFPDISDDNDRDSGMKRVKYNDNRGSLDELPSTSSNILDDGHTEGIATSNQCTEIEVLNVPTNVGSTEETNVSTLPTQDNINIGVD</sequence>
<dbReference type="EMBL" id="LBMM01014809">
    <property type="protein sequence ID" value="KMQ85038.1"/>
    <property type="molecule type" value="Genomic_DNA"/>
</dbReference>
<feature type="region of interest" description="Disordered" evidence="1">
    <location>
        <begin position="21"/>
        <end position="131"/>
    </location>
</feature>
<name>A0A0J7K3P4_LASNI</name>
<feature type="compositionally biased region" description="Basic and acidic residues" evidence="1">
    <location>
        <begin position="60"/>
        <end position="90"/>
    </location>
</feature>
<evidence type="ECO:0000256" key="1">
    <source>
        <dbReference type="SAM" id="MobiDB-lite"/>
    </source>
</evidence>
<feature type="compositionally biased region" description="Basic and acidic residues" evidence="1">
    <location>
        <begin position="103"/>
        <end position="119"/>
    </location>
</feature>
<comment type="caution">
    <text evidence="2">The sequence shown here is derived from an EMBL/GenBank/DDBJ whole genome shotgun (WGS) entry which is preliminary data.</text>
</comment>
<dbReference type="PaxDb" id="67767-A0A0J7K3P4"/>
<reference evidence="2 3" key="1">
    <citation type="submission" date="2015-04" db="EMBL/GenBank/DDBJ databases">
        <title>Lasius niger genome sequencing.</title>
        <authorList>
            <person name="Konorov E.A."/>
            <person name="Nikitin M.A."/>
            <person name="Kirill M.V."/>
            <person name="Chang P."/>
        </authorList>
    </citation>
    <scope>NUCLEOTIDE SEQUENCE [LARGE SCALE GENOMIC DNA]</scope>
    <source>
        <tissue evidence="2">Whole</tissue>
    </source>
</reference>
<dbReference type="AlphaFoldDB" id="A0A0J7K3P4"/>
<accession>A0A0J7K3P4</accession>
<evidence type="ECO:0000313" key="2">
    <source>
        <dbReference type="EMBL" id="KMQ85038.1"/>
    </source>
</evidence>
<evidence type="ECO:0000313" key="3">
    <source>
        <dbReference type="Proteomes" id="UP000036403"/>
    </source>
</evidence>
<protein>
    <submittedName>
        <fullName evidence="2">Uncharacterized protein</fullName>
    </submittedName>
</protein>